<comment type="catalytic activity">
    <reaction evidence="6 7">
        <text>L-arginyl-[protein] + 2 S-adenosyl-L-methionine = N(omega),N(omega)'-dimethyl-L-arginyl-[protein] + 2 S-adenosyl-L-homocysteine + 2 H(+)</text>
        <dbReference type="Rhea" id="RHEA:48108"/>
        <dbReference type="Rhea" id="RHEA-COMP:10532"/>
        <dbReference type="Rhea" id="RHEA-COMP:11992"/>
        <dbReference type="ChEBI" id="CHEBI:15378"/>
        <dbReference type="ChEBI" id="CHEBI:29965"/>
        <dbReference type="ChEBI" id="CHEBI:57856"/>
        <dbReference type="ChEBI" id="CHEBI:59789"/>
        <dbReference type="ChEBI" id="CHEBI:88221"/>
        <dbReference type="EC" id="2.1.1.320"/>
    </reaction>
</comment>
<evidence type="ECO:0000256" key="2">
    <source>
        <dbReference type="ARBA" id="ARBA00005891"/>
    </source>
</evidence>
<reference evidence="8" key="2">
    <citation type="submission" date="2020-01" db="EMBL/GenBank/DDBJ databases">
        <title>Population-level Yeast Reference Genomes.</title>
        <authorList>
            <person name="Yue J.-X."/>
        </authorList>
    </citation>
    <scope>NUCLEOTIDE SEQUENCE</scope>
    <source>
        <strain evidence="8">CBS432</strain>
    </source>
</reference>
<dbReference type="InterPro" id="IPR003788">
    <property type="entry name" value="NDUFAF7"/>
</dbReference>
<evidence type="ECO:0000256" key="1">
    <source>
        <dbReference type="ARBA" id="ARBA00004173"/>
    </source>
</evidence>
<keyword evidence="4 7" id="KW-0808">Transferase</keyword>
<dbReference type="EC" id="2.1.1.320" evidence="7"/>
<keyword evidence="3 7" id="KW-0489">Methyltransferase</keyword>
<dbReference type="RefSeq" id="XP_033767473.1">
    <property type="nucleotide sequence ID" value="XM_033911582.1"/>
</dbReference>
<dbReference type="PANTHER" id="PTHR12049">
    <property type="entry name" value="PROTEIN ARGININE METHYLTRANSFERASE NDUFAF7, MITOCHONDRIAL"/>
    <property type="match status" value="1"/>
</dbReference>
<evidence type="ECO:0000256" key="4">
    <source>
        <dbReference type="ARBA" id="ARBA00022679"/>
    </source>
</evidence>
<organism evidence="8">
    <name type="scientific">Saccharomyces paradoxus</name>
    <name type="common">Yeast</name>
    <name type="synonym">Saccharomyces douglasii</name>
    <dbReference type="NCBI Taxonomy" id="27291"/>
    <lineage>
        <taxon>Eukaryota</taxon>
        <taxon>Fungi</taxon>
        <taxon>Dikarya</taxon>
        <taxon>Ascomycota</taxon>
        <taxon>Saccharomycotina</taxon>
        <taxon>Saccharomycetes</taxon>
        <taxon>Saccharomycetales</taxon>
        <taxon>Saccharomycetaceae</taxon>
        <taxon>Saccharomyces</taxon>
    </lineage>
</organism>
<dbReference type="Pfam" id="PF02636">
    <property type="entry name" value="Methyltransf_28"/>
    <property type="match status" value="1"/>
</dbReference>
<evidence type="ECO:0000256" key="5">
    <source>
        <dbReference type="ARBA" id="ARBA00023128"/>
    </source>
</evidence>
<reference evidence="8" key="1">
    <citation type="journal article" date="2017" name="Nat. Genet.">
        <title>Contrasting evolutionary genome dynamics between domesticated and wild yeasts.</title>
        <authorList>
            <person name="Yue J.X."/>
            <person name="Li J."/>
            <person name="Aigrain L."/>
            <person name="Hallin J."/>
            <person name="Persson K."/>
            <person name="Oliver K."/>
            <person name="Bergstrom A."/>
            <person name="Coupland P."/>
            <person name="Warringer J."/>
            <person name="Lagomarsino M.C."/>
            <person name="Fischer G."/>
            <person name="Durbin R."/>
            <person name="Liti G."/>
        </authorList>
    </citation>
    <scope>NUCLEOTIDE SEQUENCE</scope>
    <source>
        <strain evidence="8">CBS432</strain>
    </source>
</reference>
<dbReference type="AlphaFoldDB" id="A0A8B8UUT3"/>
<dbReference type="KEGG" id="spao:SPAR_K00580"/>
<reference evidence="8" key="3">
    <citation type="submission" date="2025-07" db="EMBL/GenBank/DDBJ databases">
        <authorList>
            <consortium name="NCBI Genome Project"/>
        </authorList>
    </citation>
    <scope>NUCLEOTIDE SEQUENCE</scope>
    <source>
        <strain evidence="8">CBS432</strain>
    </source>
</reference>
<dbReference type="GO" id="GO:0032259">
    <property type="term" value="P:methylation"/>
    <property type="evidence" value="ECO:0007669"/>
    <property type="project" value="UniProtKB-KW"/>
</dbReference>
<accession>A0A8B8UUT3</accession>
<gene>
    <name evidence="8" type="ORF">SPAR_K00580</name>
</gene>
<sequence>MMKRFHPLRIQVRLKSDYPLLTFEQLLSTNGIKRGQTARISLRDYIEWQNFPNIMKRENFFTQKKPVSITTKGDPFSFDNILDCDPLFSKCLAKWLLVNYKLNDYPYYDLNIVNIYTDLPQAIQICKNLMSYLKSTLSDNMFQKIKYFMIPLYKCDKVPSRLLDGIPGSVSLVQEYPVSPYLLQKNLHIEDPIQILMLNDVIKYTTHDLVRYSSDDDTWQQCFVGVNENGQKTKSFDSAIDYSCKLALEQMFSDQSHVISDKELYIPTKLIEILTTIKNNIPEHRLFIVDAPQRSNPTIISLLKSLIGTRPTGSSKIVQPYSDSIFSDKQNGRIYFMTDFLQLQNIYNEINSSSSSCEVEEIADFVERWISPSERSTRPLSNGNKPQLEDIKNSSLAVLHST</sequence>
<comment type="function">
    <text evidence="7">Arginine methyltransferase involved in the assembly or stability of mitochondrial NADH:ubiquinone oxidoreductase complex (complex I).</text>
</comment>
<dbReference type="PANTHER" id="PTHR12049:SF5">
    <property type="entry name" value="PROTEIN ARGININE METHYLTRANSFERASE NDUFAF7 HOMOLOG, MITOCHONDRIAL"/>
    <property type="match status" value="1"/>
</dbReference>
<comment type="subcellular location">
    <subcellularLocation>
        <location evidence="1 7">Mitochondrion</location>
    </subcellularLocation>
</comment>
<dbReference type="GO" id="GO:0005739">
    <property type="term" value="C:mitochondrion"/>
    <property type="evidence" value="ECO:0007669"/>
    <property type="project" value="UniProtKB-SubCell"/>
</dbReference>
<evidence type="ECO:0000256" key="7">
    <source>
        <dbReference type="RuleBase" id="RU364114"/>
    </source>
</evidence>
<keyword evidence="5 7" id="KW-0496">Mitochondrion</keyword>
<name>A0A8B8UUT3_SACPA</name>
<evidence type="ECO:0000256" key="3">
    <source>
        <dbReference type="ARBA" id="ARBA00022603"/>
    </source>
</evidence>
<proteinExistence type="inferred from homology"/>
<dbReference type="GO" id="GO:0035243">
    <property type="term" value="F:protein-arginine omega-N symmetric methyltransferase activity"/>
    <property type="evidence" value="ECO:0007669"/>
    <property type="project" value="UniProtKB-EC"/>
</dbReference>
<dbReference type="VEuPathDB" id="FungiDB:SPAR_K00580"/>
<comment type="similarity">
    <text evidence="2 7">Belongs to the NDUFAF7 family.</text>
</comment>
<dbReference type="OrthoDB" id="17415at2759"/>
<reference evidence="8" key="4">
    <citation type="submission" date="2025-08" db="UniProtKB">
        <authorList>
            <consortium name="RefSeq"/>
        </authorList>
    </citation>
    <scope>IDENTIFICATION</scope>
    <source>
        <strain evidence="8">CBS432</strain>
    </source>
</reference>
<protein>
    <recommendedName>
        <fullName evidence="7">Protein arginine methyltransferase NDUFAF7</fullName>
        <ecNumber evidence="7">2.1.1.320</ecNumber>
    </recommendedName>
</protein>
<evidence type="ECO:0000256" key="6">
    <source>
        <dbReference type="ARBA" id="ARBA00048612"/>
    </source>
</evidence>
<dbReference type="GeneID" id="54631826"/>
<evidence type="ECO:0000313" key="8">
    <source>
        <dbReference type="RefSeq" id="XP_033767473.1"/>
    </source>
</evidence>